<feature type="compositionally biased region" description="Polar residues" evidence="1">
    <location>
        <begin position="45"/>
        <end position="54"/>
    </location>
</feature>
<dbReference type="InterPro" id="IPR000914">
    <property type="entry name" value="SBP_5_dom"/>
</dbReference>
<evidence type="ECO:0000259" key="3">
    <source>
        <dbReference type="Pfam" id="PF00496"/>
    </source>
</evidence>
<feature type="chain" id="PRO_5038808761" evidence="2">
    <location>
        <begin position="21"/>
        <end position="553"/>
    </location>
</feature>
<dbReference type="OrthoDB" id="9764591at2"/>
<dbReference type="PROSITE" id="PS51257">
    <property type="entry name" value="PROKAR_LIPOPROTEIN"/>
    <property type="match status" value="1"/>
</dbReference>
<dbReference type="InterPro" id="IPR030678">
    <property type="entry name" value="Peptide/Ni-bd"/>
</dbReference>
<name>A0A5B8MAM7_9MICO</name>
<dbReference type="PANTHER" id="PTHR30290:SF82">
    <property type="entry name" value="ABC-TYPE DIPEPTIDE_OLIGOPEPTIDE TRANSPORT SYSTEM, PERIPLASMIC COMPONENT"/>
    <property type="match status" value="1"/>
</dbReference>
<dbReference type="Pfam" id="PF00496">
    <property type="entry name" value="SBP_bac_5"/>
    <property type="match status" value="1"/>
</dbReference>
<dbReference type="GO" id="GO:0015833">
    <property type="term" value="P:peptide transport"/>
    <property type="evidence" value="ECO:0007669"/>
    <property type="project" value="TreeGrafter"/>
</dbReference>
<dbReference type="GO" id="GO:1904680">
    <property type="term" value="F:peptide transmembrane transporter activity"/>
    <property type="evidence" value="ECO:0007669"/>
    <property type="project" value="TreeGrafter"/>
</dbReference>
<keyword evidence="5" id="KW-1185">Reference proteome</keyword>
<dbReference type="InterPro" id="IPR039424">
    <property type="entry name" value="SBP_5"/>
</dbReference>
<feature type="region of interest" description="Disordered" evidence="1">
    <location>
        <begin position="25"/>
        <end position="54"/>
    </location>
</feature>
<dbReference type="Proteomes" id="UP000320216">
    <property type="component" value="Chromosome"/>
</dbReference>
<proteinExistence type="predicted"/>
<dbReference type="EMBL" id="CP042305">
    <property type="protein sequence ID" value="QDZ16825.1"/>
    <property type="molecule type" value="Genomic_DNA"/>
</dbReference>
<accession>A0A5B8MAM7</accession>
<reference evidence="4 5" key="1">
    <citation type="submission" date="2019-07" db="EMBL/GenBank/DDBJ databases">
        <title>Full genome sequence of Humibacter sp. WJ7-1.</title>
        <authorList>
            <person name="Im W.-T."/>
        </authorList>
    </citation>
    <scope>NUCLEOTIDE SEQUENCE [LARGE SCALE GENOMIC DNA]</scope>
    <source>
        <strain evidence="4 5">WJ7-1</strain>
    </source>
</reference>
<sequence>MKKGLIVAAVAAAAVGLTLSGCSSSSGGDSGSGAGTHALTIGMPNGSQTNNSNPFLNTSAARSLGYAFAIYEPLAEVNDTRPAQKPTPWLAKSWKWNADYTQLTITARSGVKWSDGKPFTAKDIAYSLQLRKDNSALNTEGLPYGDITTSGDTVTVDFTTGQYVNQIKVLQLFIVPEHIWKNISDPTKDANKNPVGTGPYVLKSWTTQAVTLDANSNYWGGKVAAPELRYTSYSGNDALTTALATGASQWGWTFIADYQNVYIDKDKAHNQAFYPAGLGIDYLALNTQKAPFNDVAVRQALNTVVDRAKESKVAESGVFPELKNVTGIPTPAGDSFIADDYKSQNYKVDVTAAKKILTDAGYKYSGSTLIGKDGKPVTFTLTDPAGWNDYDSGLTLIAASAKSIGIDAKVDTPTADTWTDALNTGDFQAALHWTNGGVTPWEMYSDMFDPGYYVPLGKTAVWNYGRYQNDDAKALFKQYTDATDDAGRAKALDALQKIYVEQVPTIAMDARPAGAEFSSKYYTGWPSESNAYANPQPTAPNVALILTKLKAVG</sequence>
<dbReference type="PANTHER" id="PTHR30290">
    <property type="entry name" value="PERIPLASMIC BINDING COMPONENT OF ABC TRANSPORTER"/>
    <property type="match status" value="1"/>
</dbReference>
<dbReference type="GO" id="GO:0042597">
    <property type="term" value="C:periplasmic space"/>
    <property type="evidence" value="ECO:0007669"/>
    <property type="project" value="UniProtKB-ARBA"/>
</dbReference>
<evidence type="ECO:0000256" key="1">
    <source>
        <dbReference type="SAM" id="MobiDB-lite"/>
    </source>
</evidence>
<evidence type="ECO:0000313" key="5">
    <source>
        <dbReference type="Proteomes" id="UP000320216"/>
    </source>
</evidence>
<dbReference type="Gene3D" id="3.10.105.10">
    <property type="entry name" value="Dipeptide-binding Protein, Domain 3"/>
    <property type="match status" value="1"/>
</dbReference>
<feature type="domain" description="Solute-binding protein family 5" evidence="3">
    <location>
        <begin position="85"/>
        <end position="448"/>
    </location>
</feature>
<organism evidence="4 5">
    <name type="scientific">Humibacter ginsenosidimutans</name>
    <dbReference type="NCBI Taxonomy" id="2599293"/>
    <lineage>
        <taxon>Bacteria</taxon>
        <taxon>Bacillati</taxon>
        <taxon>Actinomycetota</taxon>
        <taxon>Actinomycetes</taxon>
        <taxon>Micrococcales</taxon>
        <taxon>Microbacteriaceae</taxon>
        <taxon>Humibacter</taxon>
    </lineage>
</organism>
<dbReference type="KEGG" id="huw:FPZ11_10835"/>
<dbReference type="PIRSF" id="PIRSF002741">
    <property type="entry name" value="MppA"/>
    <property type="match status" value="1"/>
</dbReference>
<evidence type="ECO:0000256" key="2">
    <source>
        <dbReference type="SAM" id="SignalP"/>
    </source>
</evidence>
<dbReference type="GO" id="GO:0043190">
    <property type="term" value="C:ATP-binding cassette (ABC) transporter complex"/>
    <property type="evidence" value="ECO:0007669"/>
    <property type="project" value="InterPro"/>
</dbReference>
<dbReference type="CDD" id="cd08509">
    <property type="entry name" value="PBP2_TmCBP_oligosaccharides_like"/>
    <property type="match status" value="1"/>
</dbReference>
<feature type="signal peptide" evidence="2">
    <location>
        <begin position="1"/>
        <end position="20"/>
    </location>
</feature>
<protein>
    <submittedName>
        <fullName evidence="4">ABC transporter substrate-binding protein</fullName>
    </submittedName>
</protein>
<evidence type="ECO:0000313" key="4">
    <source>
        <dbReference type="EMBL" id="QDZ16825.1"/>
    </source>
</evidence>
<dbReference type="Gene3D" id="3.40.190.10">
    <property type="entry name" value="Periplasmic binding protein-like II"/>
    <property type="match status" value="1"/>
</dbReference>
<keyword evidence="2" id="KW-0732">Signal</keyword>
<dbReference type="Gene3D" id="3.90.76.10">
    <property type="entry name" value="Dipeptide-binding Protein, Domain 1"/>
    <property type="match status" value="1"/>
</dbReference>
<dbReference type="AlphaFoldDB" id="A0A5B8MAM7"/>
<gene>
    <name evidence="4" type="ORF">FPZ11_10835</name>
</gene>
<dbReference type="SUPFAM" id="SSF53850">
    <property type="entry name" value="Periplasmic binding protein-like II"/>
    <property type="match status" value="1"/>
</dbReference>